<name>A0AAV0CGY2_9ASTE</name>
<reference evidence="1" key="1">
    <citation type="submission" date="2022-07" db="EMBL/GenBank/DDBJ databases">
        <authorList>
            <person name="Macas J."/>
            <person name="Novak P."/>
            <person name="Neumann P."/>
        </authorList>
    </citation>
    <scope>NUCLEOTIDE SEQUENCE</scope>
</reference>
<keyword evidence="2" id="KW-1185">Reference proteome</keyword>
<dbReference type="PANTHER" id="PTHR47358:SF2">
    <property type="entry name" value="E3 UBIQUITIN-PROTEIN LIGASE HOS1"/>
    <property type="match status" value="1"/>
</dbReference>
<dbReference type="InterPro" id="IPR044718">
    <property type="entry name" value="HOS1"/>
</dbReference>
<dbReference type="AlphaFoldDB" id="A0AAV0CGY2"/>
<evidence type="ECO:0000313" key="2">
    <source>
        <dbReference type="Proteomes" id="UP001152523"/>
    </source>
</evidence>
<dbReference type="GO" id="GO:0004842">
    <property type="term" value="F:ubiquitin-protein transferase activity"/>
    <property type="evidence" value="ECO:0007669"/>
    <property type="project" value="InterPro"/>
</dbReference>
<accession>A0AAV0CGY2</accession>
<dbReference type="EMBL" id="CAMAPF010000023">
    <property type="protein sequence ID" value="CAH9072714.1"/>
    <property type="molecule type" value="Genomic_DNA"/>
</dbReference>
<protein>
    <submittedName>
        <fullName evidence="1">Uncharacterized protein</fullName>
    </submittedName>
</protein>
<organism evidence="1 2">
    <name type="scientific">Cuscuta epithymum</name>
    <dbReference type="NCBI Taxonomy" id="186058"/>
    <lineage>
        <taxon>Eukaryota</taxon>
        <taxon>Viridiplantae</taxon>
        <taxon>Streptophyta</taxon>
        <taxon>Embryophyta</taxon>
        <taxon>Tracheophyta</taxon>
        <taxon>Spermatophyta</taxon>
        <taxon>Magnoliopsida</taxon>
        <taxon>eudicotyledons</taxon>
        <taxon>Gunneridae</taxon>
        <taxon>Pentapetalae</taxon>
        <taxon>asterids</taxon>
        <taxon>lamiids</taxon>
        <taxon>Solanales</taxon>
        <taxon>Convolvulaceae</taxon>
        <taxon>Cuscuteae</taxon>
        <taxon>Cuscuta</taxon>
        <taxon>Cuscuta subgen. Cuscuta</taxon>
    </lineage>
</organism>
<sequence length="137" mass="15727">MGVQRSQYLSIWRQFIQLNYLIEEKIESCRATRDLRSCERNGGVLRSCTHAPLCDISIEIGGMASSCPFQMDCFDERWRDIIDDFAATFCVLWYSVLESYVYFLLDDHTDEGLQEASHLLPEISSVSVHPKVALVLL</sequence>
<evidence type="ECO:0000313" key="1">
    <source>
        <dbReference type="EMBL" id="CAH9072714.1"/>
    </source>
</evidence>
<dbReference type="PANTHER" id="PTHR47358">
    <property type="entry name" value="E3 UBIQUITIN-PROTEIN LIGASE HOS1"/>
    <property type="match status" value="1"/>
</dbReference>
<dbReference type="GO" id="GO:0016567">
    <property type="term" value="P:protein ubiquitination"/>
    <property type="evidence" value="ECO:0007669"/>
    <property type="project" value="InterPro"/>
</dbReference>
<gene>
    <name evidence="1" type="ORF">CEPIT_LOCUS4376</name>
</gene>
<dbReference type="Proteomes" id="UP001152523">
    <property type="component" value="Unassembled WGS sequence"/>
</dbReference>
<comment type="caution">
    <text evidence="1">The sequence shown here is derived from an EMBL/GenBank/DDBJ whole genome shotgun (WGS) entry which is preliminary data.</text>
</comment>
<proteinExistence type="predicted"/>